<keyword evidence="2" id="KW-0418">Kinase</keyword>
<keyword evidence="2" id="KW-0808">Transferase</keyword>
<feature type="region of interest" description="Disordered" evidence="1">
    <location>
        <begin position="1"/>
        <end position="20"/>
    </location>
</feature>
<keyword evidence="2" id="KW-0547">Nucleotide-binding</keyword>
<dbReference type="Proteomes" id="UP000245207">
    <property type="component" value="Unassembled WGS sequence"/>
</dbReference>
<dbReference type="AlphaFoldDB" id="A0A2U1KM98"/>
<dbReference type="OrthoDB" id="1262810at2759"/>
<dbReference type="GO" id="GO:0016301">
    <property type="term" value="F:kinase activity"/>
    <property type="evidence" value="ECO:0007669"/>
    <property type="project" value="UniProtKB-KW"/>
</dbReference>
<keyword evidence="2" id="KW-0067">ATP-binding</keyword>
<sequence>MKVTRSSRKRNRKGKVANEKPNNLLDLNIIVVDDNSDAEGILDRGRNSKIGKYSNEDDSSYGLAVVKQEQQLQNTNNEPSIGSTSMSAKEHVTEIRKTKFSIGGLPNPLTEDLHQAVKNLSAELYAKDVHCFMELIQATWTVNSTLKIIEPKMESVKQIGT</sequence>
<dbReference type="EMBL" id="PKPP01016322">
    <property type="protein sequence ID" value="PWA37821.1"/>
    <property type="molecule type" value="Genomic_DNA"/>
</dbReference>
<evidence type="ECO:0000313" key="3">
    <source>
        <dbReference type="Proteomes" id="UP000245207"/>
    </source>
</evidence>
<dbReference type="GO" id="GO:0005524">
    <property type="term" value="F:ATP binding"/>
    <property type="evidence" value="ECO:0007669"/>
    <property type="project" value="UniProtKB-KW"/>
</dbReference>
<accession>A0A2U1KM98</accession>
<comment type="caution">
    <text evidence="2">The sequence shown here is derived from an EMBL/GenBank/DDBJ whole genome shotgun (WGS) entry which is preliminary data.</text>
</comment>
<keyword evidence="3" id="KW-1185">Reference proteome</keyword>
<organism evidence="2 3">
    <name type="scientific">Artemisia annua</name>
    <name type="common">Sweet wormwood</name>
    <dbReference type="NCBI Taxonomy" id="35608"/>
    <lineage>
        <taxon>Eukaryota</taxon>
        <taxon>Viridiplantae</taxon>
        <taxon>Streptophyta</taxon>
        <taxon>Embryophyta</taxon>
        <taxon>Tracheophyta</taxon>
        <taxon>Spermatophyta</taxon>
        <taxon>Magnoliopsida</taxon>
        <taxon>eudicotyledons</taxon>
        <taxon>Gunneridae</taxon>
        <taxon>Pentapetalae</taxon>
        <taxon>asterids</taxon>
        <taxon>campanulids</taxon>
        <taxon>Asterales</taxon>
        <taxon>Asteraceae</taxon>
        <taxon>Asteroideae</taxon>
        <taxon>Anthemideae</taxon>
        <taxon>Artemisiinae</taxon>
        <taxon>Artemisia</taxon>
    </lineage>
</organism>
<gene>
    <name evidence="2" type="ORF">CTI12_AA548290</name>
</gene>
<evidence type="ECO:0000313" key="2">
    <source>
        <dbReference type="EMBL" id="PWA37821.1"/>
    </source>
</evidence>
<name>A0A2U1KM98_ARTAN</name>
<proteinExistence type="predicted"/>
<reference evidence="2 3" key="1">
    <citation type="journal article" date="2018" name="Mol. Plant">
        <title>The genome of Artemisia annua provides insight into the evolution of Asteraceae family and artemisinin biosynthesis.</title>
        <authorList>
            <person name="Shen Q."/>
            <person name="Zhang L."/>
            <person name="Liao Z."/>
            <person name="Wang S."/>
            <person name="Yan T."/>
            <person name="Shi P."/>
            <person name="Liu M."/>
            <person name="Fu X."/>
            <person name="Pan Q."/>
            <person name="Wang Y."/>
            <person name="Lv Z."/>
            <person name="Lu X."/>
            <person name="Zhang F."/>
            <person name="Jiang W."/>
            <person name="Ma Y."/>
            <person name="Chen M."/>
            <person name="Hao X."/>
            <person name="Li L."/>
            <person name="Tang Y."/>
            <person name="Lv G."/>
            <person name="Zhou Y."/>
            <person name="Sun X."/>
            <person name="Brodelius P.E."/>
            <person name="Rose J.K.C."/>
            <person name="Tang K."/>
        </authorList>
    </citation>
    <scope>NUCLEOTIDE SEQUENCE [LARGE SCALE GENOMIC DNA]</scope>
    <source>
        <strain evidence="3">cv. Huhao1</strain>
        <tissue evidence="2">Leaf</tissue>
    </source>
</reference>
<protein>
    <submittedName>
        <fullName evidence="2">Histidine kinase-like ATPase, ATP-binding domain-containing protein</fullName>
    </submittedName>
</protein>
<evidence type="ECO:0000256" key="1">
    <source>
        <dbReference type="SAM" id="MobiDB-lite"/>
    </source>
</evidence>
<feature type="compositionally biased region" description="Basic residues" evidence="1">
    <location>
        <begin position="1"/>
        <end position="15"/>
    </location>
</feature>
<dbReference type="STRING" id="35608.A0A2U1KM98"/>